<feature type="region of interest" description="Disordered" evidence="1">
    <location>
        <begin position="251"/>
        <end position="289"/>
    </location>
</feature>
<dbReference type="InterPro" id="IPR012677">
    <property type="entry name" value="Nucleotide-bd_a/b_plait_sf"/>
</dbReference>
<evidence type="ECO:0000313" key="3">
    <source>
        <dbReference type="Proteomes" id="UP000278807"/>
    </source>
</evidence>
<dbReference type="Gene3D" id="3.30.70.330">
    <property type="match status" value="1"/>
</dbReference>
<dbReference type="PANTHER" id="PTHR21678">
    <property type="entry name" value="GROWTH INHIBITION AND DIFFERENTIATION RELATED PROTEIN 88"/>
    <property type="match status" value="1"/>
</dbReference>
<evidence type="ECO:0000313" key="2">
    <source>
        <dbReference type="EMBL" id="VDO03133.1"/>
    </source>
</evidence>
<accession>A0A0R3TJK9</accession>
<keyword evidence="3" id="KW-1185">Reference proteome</keyword>
<gene>
    <name evidence="2" type="ORF">HNAJ_LOCUS7273</name>
</gene>
<dbReference type="WBParaSite" id="HNAJ_0000727701-mRNA-1">
    <property type="protein sequence ID" value="HNAJ_0000727701-mRNA-1"/>
    <property type="gene ID" value="HNAJ_0000727701"/>
</dbReference>
<dbReference type="PANTHER" id="PTHR21678:SF0">
    <property type="entry name" value="C3H1-TYPE DOMAIN-CONTAINING PROTEIN"/>
    <property type="match status" value="1"/>
</dbReference>
<dbReference type="AlphaFoldDB" id="A0A0R3TJK9"/>
<evidence type="ECO:0000313" key="4">
    <source>
        <dbReference type="WBParaSite" id="HNAJ_0000727701-mRNA-1"/>
    </source>
</evidence>
<dbReference type="Proteomes" id="UP000278807">
    <property type="component" value="Unassembled WGS sequence"/>
</dbReference>
<feature type="compositionally biased region" description="Polar residues" evidence="1">
    <location>
        <begin position="66"/>
        <end position="82"/>
    </location>
</feature>
<feature type="compositionally biased region" description="Polar residues" evidence="1">
    <location>
        <begin position="42"/>
        <end position="54"/>
    </location>
</feature>
<dbReference type="EMBL" id="UZAE01012027">
    <property type="protein sequence ID" value="VDO03133.1"/>
    <property type="molecule type" value="Genomic_DNA"/>
</dbReference>
<reference evidence="2 3" key="2">
    <citation type="submission" date="2018-11" db="EMBL/GenBank/DDBJ databases">
        <authorList>
            <consortium name="Pathogen Informatics"/>
        </authorList>
    </citation>
    <scope>NUCLEOTIDE SEQUENCE [LARGE SCALE GENOMIC DNA]</scope>
</reference>
<name>A0A0R3TJK9_RODNA</name>
<proteinExistence type="predicted"/>
<feature type="compositionally biased region" description="Polar residues" evidence="1">
    <location>
        <begin position="26"/>
        <end position="35"/>
    </location>
</feature>
<dbReference type="OrthoDB" id="5418203at2759"/>
<organism evidence="4">
    <name type="scientific">Rodentolepis nana</name>
    <name type="common">Dwarf tapeworm</name>
    <name type="synonym">Hymenolepis nana</name>
    <dbReference type="NCBI Taxonomy" id="102285"/>
    <lineage>
        <taxon>Eukaryota</taxon>
        <taxon>Metazoa</taxon>
        <taxon>Spiralia</taxon>
        <taxon>Lophotrochozoa</taxon>
        <taxon>Platyhelminthes</taxon>
        <taxon>Cestoda</taxon>
        <taxon>Eucestoda</taxon>
        <taxon>Cyclophyllidea</taxon>
        <taxon>Hymenolepididae</taxon>
        <taxon>Rodentolepis</taxon>
    </lineage>
</organism>
<feature type="region of interest" description="Disordered" evidence="1">
    <location>
        <begin position="1"/>
        <end position="86"/>
    </location>
</feature>
<reference evidence="4" key="1">
    <citation type="submission" date="2017-02" db="UniProtKB">
        <authorList>
            <consortium name="WormBaseParasite"/>
        </authorList>
    </citation>
    <scope>IDENTIFICATION</scope>
</reference>
<dbReference type="InterPro" id="IPR039884">
    <property type="entry name" value="R3HC1/R3HCL"/>
</dbReference>
<sequence>MSTPPNKSKRPPVALYVPPCRRKHQSLQTPATSYNNEEKLANLSSADNAPTQKVLNPIRNSKDITESTNENGETNSSQTLSVKSAGIPDPFSDLDSSLQRLNLDESFDANGVISFGDIRPEVIKVPVGASTSNYTNPPPLNYEKYQHIIELYDFPTDADTMAIESELSPFNSSGFIIKWVDDTHCLAVFSSAFVAEQALKSISGIIIKARPVEKASVASKWKIAKSPGDWSMPFKKRPPSDASVANRFISSHLGLPRPKPSPQLLQARKEAQEKRARKKKLEQEIWGDD</sequence>
<evidence type="ECO:0000256" key="1">
    <source>
        <dbReference type="SAM" id="MobiDB-lite"/>
    </source>
</evidence>
<protein>
    <submittedName>
        <fullName evidence="4">RRM domain-containing protein</fullName>
    </submittedName>
</protein>